<protein>
    <submittedName>
        <fullName evidence="3">Enoyl-CoA hydratase</fullName>
    </submittedName>
</protein>
<dbReference type="InterPro" id="IPR018376">
    <property type="entry name" value="Enoyl-CoA_hyd/isom_CS"/>
</dbReference>
<dbReference type="EMBL" id="RIAR02000001">
    <property type="protein sequence ID" value="NSL85653.1"/>
    <property type="molecule type" value="Genomic_DNA"/>
</dbReference>
<evidence type="ECO:0000256" key="2">
    <source>
        <dbReference type="RuleBase" id="RU003707"/>
    </source>
</evidence>
<dbReference type="GO" id="GO:0003824">
    <property type="term" value="F:catalytic activity"/>
    <property type="evidence" value="ECO:0007669"/>
    <property type="project" value="InterPro"/>
</dbReference>
<dbReference type="CDD" id="cd06558">
    <property type="entry name" value="crotonase-like"/>
    <property type="match status" value="1"/>
</dbReference>
<name>A0A433WJH2_9BACT</name>
<dbReference type="OrthoDB" id="9775794at2"/>
<reference evidence="3" key="1">
    <citation type="submission" date="2020-05" db="EMBL/GenBank/DDBJ databases">
        <title>Chitinophaga laudate sp. nov., isolated from a tropical peat swamp.</title>
        <authorList>
            <person name="Goh C.B.S."/>
            <person name="Lee M.S."/>
            <person name="Parimannan S."/>
            <person name="Pasbakhsh P."/>
            <person name="Yule C.M."/>
            <person name="Rajandas H."/>
            <person name="Loke S."/>
            <person name="Croft L."/>
            <person name="Tan J.B.L."/>
        </authorList>
    </citation>
    <scope>NUCLEOTIDE SEQUENCE</scope>
    <source>
        <strain evidence="3">Mgbs1</strain>
    </source>
</reference>
<dbReference type="PANTHER" id="PTHR11941">
    <property type="entry name" value="ENOYL-COA HYDRATASE-RELATED"/>
    <property type="match status" value="1"/>
</dbReference>
<organism evidence="3 4">
    <name type="scientific">Chitinophaga solisilvae</name>
    <dbReference type="NCBI Taxonomy" id="1233460"/>
    <lineage>
        <taxon>Bacteria</taxon>
        <taxon>Pseudomonadati</taxon>
        <taxon>Bacteroidota</taxon>
        <taxon>Chitinophagia</taxon>
        <taxon>Chitinophagales</taxon>
        <taxon>Chitinophagaceae</taxon>
        <taxon>Chitinophaga</taxon>
    </lineage>
</organism>
<evidence type="ECO:0000313" key="4">
    <source>
        <dbReference type="Proteomes" id="UP000281028"/>
    </source>
</evidence>
<dbReference type="Pfam" id="PF00378">
    <property type="entry name" value="ECH_1"/>
    <property type="match status" value="1"/>
</dbReference>
<dbReference type="Gene3D" id="6.20.390.20">
    <property type="match status" value="1"/>
</dbReference>
<dbReference type="InterPro" id="IPR001753">
    <property type="entry name" value="Enoyl-CoA_hydra/iso"/>
</dbReference>
<dbReference type="Gene3D" id="3.90.226.10">
    <property type="entry name" value="2-enoyl-CoA Hydratase, Chain A, domain 1"/>
    <property type="match status" value="1"/>
</dbReference>
<dbReference type="NCBIfam" id="NF005496">
    <property type="entry name" value="PRK07110.1"/>
    <property type="match status" value="1"/>
</dbReference>
<dbReference type="InterPro" id="IPR029045">
    <property type="entry name" value="ClpP/crotonase-like_dom_sf"/>
</dbReference>
<proteinExistence type="inferred from homology"/>
<comment type="similarity">
    <text evidence="1 2">Belongs to the enoyl-CoA hydratase/isomerase family.</text>
</comment>
<comment type="caution">
    <text evidence="3">The sequence shown here is derived from an EMBL/GenBank/DDBJ whole genome shotgun (WGS) entry which is preliminary data.</text>
</comment>
<sequence length="249" mass="27660">MSYHVVELREIEPGIVQLTMQDRTFKNAFSDNLISELASAFEEVSRNTSFKVVILTGYDSYFCSGGTQDGILSIANGKARFTDFNVYALPLECDIPVIAAMQGHSIGGGFVFGMFADFVVMSLESVYTTNFMRYGFTPGMGATYIVPKKLGISLGTELLLSAGNYRGGELLKRGVPFPVVPRNEVLKYALQTARLVTDMPRVSLVTLKQHLVADMKKELNAVVDKELVMHEKTFQQEEVKNRIITLYGK</sequence>
<dbReference type="Proteomes" id="UP000281028">
    <property type="component" value="Unassembled WGS sequence"/>
</dbReference>
<gene>
    <name evidence="3" type="ORF">ECE50_002345</name>
</gene>
<dbReference type="SUPFAM" id="SSF52096">
    <property type="entry name" value="ClpP/crotonase"/>
    <property type="match status" value="1"/>
</dbReference>
<keyword evidence="4" id="KW-1185">Reference proteome</keyword>
<accession>A0A433WJH2</accession>
<dbReference type="PROSITE" id="PS00166">
    <property type="entry name" value="ENOYL_COA_HYDRATASE"/>
    <property type="match status" value="1"/>
</dbReference>
<dbReference type="PANTHER" id="PTHR11941:SF133">
    <property type="entry name" value="1,2-EPOXYPHENYLACETYL-COA ISOMERASE"/>
    <property type="match status" value="1"/>
</dbReference>
<evidence type="ECO:0000313" key="3">
    <source>
        <dbReference type="EMBL" id="NSL85653.1"/>
    </source>
</evidence>
<evidence type="ECO:0000256" key="1">
    <source>
        <dbReference type="ARBA" id="ARBA00005254"/>
    </source>
</evidence>
<dbReference type="AlphaFoldDB" id="A0A433WJH2"/>
<dbReference type="GO" id="GO:0006635">
    <property type="term" value="P:fatty acid beta-oxidation"/>
    <property type="evidence" value="ECO:0007669"/>
    <property type="project" value="TreeGrafter"/>
</dbReference>